<dbReference type="SUPFAM" id="SSF47413">
    <property type="entry name" value="lambda repressor-like DNA-binding domains"/>
    <property type="match status" value="1"/>
</dbReference>
<organism evidence="3 4">
    <name type="scientific">Herbaspirillum chlorophenolicum</name>
    <dbReference type="NCBI Taxonomy" id="211589"/>
    <lineage>
        <taxon>Bacteria</taxon>
        <taxon>Pseudomonadati</taxon>
        <taxon>Pseudomonadota</taxon>
        <taxon>Betaproteobacteria</taxon>
        <taxon>Burkholderiales</taxon>
        <taxon>Oxalobacteraceae</taxon>
        <taxon>Herbaspirillum</taxon>
    </lineage>
</organism>
<dbReference type="Pfam" id="PF01381">
    <property type="entry name" value="HTH_3"/>
    <property type="match status" value="1"/>
</dbReference>
<dbReference type="InterPro" id="IPR010982">
    <property type="entry name" value="Lambda_DNA-bd_dom_sf"/>
</dbReference>
<dbReference type="Proteomes" id="UP001617427">
    <property type="component" value="Unassembled WGS sequence"/>
</dbReference>
<proteinExistence type="predicted"/>
<gene>
    <name evidence="3" type="ORF">ACIPEN_22365</name>
</gene>
<dbReference type="EMBL" id="JBIUZV010000027">
    <property type="protein sequence ID" value="MFJ3048582.1"/>
    <property type="molecule type" value="Genomic_DNA"/>
</dbReference>
<evidence type="ECO:0000259" key="2">
    <source>
        <dbReference type="PROSITE" id="PS50943"/>
    </source>
</evidence>
<dbReference type="Gene3D" id="1.10.260.40">
    <property type="entry name" value="lambda repressor-like DNA-binding domains"/>
    <property type="match status" value="1"/>
</dbReference>
<feature type="compositionally biased region" description="Polar residues" evidence="1">
    <location>
        <begin position="81"/>
        <end position="94"/>
    </location>
</feature>
<evidence type="ECO:0000313" key="3">
    <source>
        <dbReference type="EMBL" id="MFJ3048582.1"/>
    </source>
</evidence>
<dbReference type="InterPro" id="IPR001387">
    <property type="entry name" value="Cro/C1-type_HTH"/>
</dbReference>
<evidence type="ECO:0000256" key="1">
    <source>
        <dbReference type="SAM" id="MobiDB-lite"/>
    </source>
</evidence>
<feature type="domain" description="HTH cro/C1-type" evidence="2">
    <location>
        <begin position="11"/>
        <end position="65"/>
    </location>
</feature>
<dbReference type="PROSITE" id="PS50943">
    <property type="entry name" value="HTH_CROC1"/>
    <property type="match status" value="1"/>
</dbReference>
<reference evidence="3 4" key="1">
    <citation type="submission" date="2024-10" db="EMBL/GenBank/DDBJ databases">
        <title>The Natural Products Discovery Center: Release of the First 8490 Sequenced Strains for Exploring Actinobacteria Biosynthetic Diversity.</title>
        <authorList>
            <person name="Kalkreuter E."/>
            <person name="Kautsar S.A."/>
            <person name="Yang D."/>
            <person name="Bader C.D."/>
            <person name="Teijaro C.N."/>
            <person name="Fluegel L."/>
            <person name="Davis C.M."/>
            <person name="Simpson J.R."/>
            <person name="Lauterbach L."/>
            <person name="Steele A.D."/>
            <person name="Gui C."/>
            <person name="Meng S."/>
            <person name="Li G."/>
            <person name="Viehrig K."/>
            <person name="Ye F."/>
            <person name="Su P."/>
            <person name="Kiefer A.F."/>
            <person name="Nichols A."/>
            <person name="Cepeda A.J."/>
            <person name="Yan W."/>
            <person name="Fan B."/>
            <person name="Jiang Y."/>
            <person name="Adhikari A."/>
            <person name="Zheng C.-J."/>
            <person name="Schuster L."/>
            <person name="Cowan T.M."/>
            <person name="Smanski M.J."/>
            <person name="Chevrette M.G."/>
            <person name="De Carvalho L.P.S."/>
            <person name="Shen B."/>
        </authorList>
    </citation>
    <scope>NUCLEOTIDE SEQUENCE [LARGE SCALE GENOMIC DNA]</scope>
    <source>
        <strain evidence="3 4">NPDC087045</strain>
    </source>
</reference>
<dbReference type="RefSeq" id="WP_402703714.1">
    <property type="nucleotide sequence ID" value="NZ_JBIUZV010000027.1"/>
</dbReference>
<protein>
    <submittedName>
        <fullName evidence="3">Helix-turn-helix domain-containing protein</fullName>
    </submittedName>
</protein>
<dbReference type="SMART" id="SM00530">
    <property type="entry name" value="HTH_XRE"/>
    <property type="match status" value="1"/>
</dbReference>
<name>A0ABW8F5K8_9BURK</name>
<dbReference type="CDD" id="cd00093">
    <property type="entry name" value="HTH_XRE"/>
    <property type="match status" value="1"/>
</dbReference>
<feature type="region of interest" description="Disordered" evidence="1">
    <location>
        <begin position="76"/>
        <end position="101"/>
    </location>
</feature>
<comment type="caution">
    <text evidence="3">The sequence shown here is derived from an EMBL/GenBank/DDBJ whole genome shotgun (WGS) entry which is preliminary data.</text>
</comment>
<evidence type="ECO:0000313" key="4">
    <source>
        <dbReference type="Proteomes" id="UP001617427"/>
    </source>
</evidence>
<sequence>MASILDIGEQIRRARKARKLSAVDLAALAGIHRNTLLALETGKGNIELAKLLAICGELALELELVPQAVARLRRADADSAGSGSMTELSEQLHTLMNKRSR</sequence>
<keyword evidence="4" id="KW-1185">Reference proteome</keyword>
<accession>A0ABW8F5K8</accession>